<feature type="domain" description="C2H2-type" evidence="10">
    <location>
        <begin position="40"/>
        <end position="69"/>
    </location>
</feature>
<dbReference type="FunFam" id="3.30.160.60:FF:000032">
    <property type="entry name" value="Krueppel-like factor 4"/>
    <property type="match status" value="1"/>
</dbReference>
<evidence type="ECO:0000313" key="12">
    <source>
        <dbReference type="EMBL" id="KAF6240238.1"/>
    </source>
</evidence>
<name>A0A8H6L985_9LECA</name>
<feature type="domain" description="N-acetyltransferase" evidence="11">
    <location>
        <begin position="695"/>
        <end position="840"/>
    </location>
</feature>
<dbReference type="InterPro" id="IPR013087">
    <property type="entry name" value="Znf_C2H2_type"/>
</dbReference>
<dbReference type="SUPFAM" id="SSF55729">
    <property type="entry name" value="Acyl-CoA N-acyltransferases (Nat)"/>
    <property type="match status" value="1"/>
</dbReference>
<protein>
    <recommendedName>
        <fullName evidence="7">C2H2 type master regulator of conidiophore development brlA</fullName>
    </recommendedName>
</protein>
<organism evidence="12 13">
    <name type="scientific">Letharia columbiana</name>
    <dbReference type="NCBI Taxonomy" id="112416"/>
    <lineage>
        <taxon>Eukaryota</taxon>
        <taxon>Fungi</taxon>
        <taxon>Dikarya</taxon>
        <taxon>Ascomycota</taxon>
        <taxon>Pezizomycotina</taxon>
        <taxon>Lecanoromycetes</taxon>
        <taxon>OSLEUM clade</taxon>
        <taxon>Lecanoromycetidae</taxon>
        <taxon>Lecanorales</taxon>
        <taxon>Lecanorineae</taxon>
        <taxon>Parmeliaceae</taxon>
        <taxon>Letharia</taxon>
    </lineage>
</organism>
<feature type="domain" description="C2H2-type" evidence="10">
    <location>
        <begin position="129"/>
        <end position="153"/>
    </location>
</feature>
<dbReference type="PANTHER" id="PTHR14003">
    <property type="entry name" value="TRANSCRIPTIONAL REPRESSOR PROTEIN YY"/>
    <property type="match status" value="1"/>
</dbReference>
<feature type="region of interest" description="Disordered" evidence="9">
    <location>
        <begin position="728"/>
        <end position="748"/>
    </location>
</feature>
<keyword evidence="6" id="KW-0804">Transcription</keyword>
<dbReference type="GO" id="GO:0016747">
    <property type="term" value="F:acyltransferase activity, transferring groups other than amino-acyl groups"/>
    <property type="evidence" value="ECO:0007669"/>
    <property type="project" value="InterPro"/>
</dbReference>
<evidence type="ECO:0000256" key="7">
    <source>
        <dbReference type="ARBA" id="ARBA00044085"/>
    </source>
</evidence>
<feature type="region of interest" description="Disordered" evidence="9">
    <location>
        <begin position="542"/>
        <end position="589"/>
    </location>
</feature>
<evidence type="ECO:0000256" key="1">
    <source>
        <dbReference type="ARBA" id="ARBA00022723"/>
    </source>
</evidence>
<dbReference type="CDD" id="cd04301">
    <property type="entry name" value="NAT_SF"/>
    <property type="match status" value="1"/>
</dbReference>
<evidence type="ECO:0000256" key="8">
    <source>
        <dbReference type="PROSITE-ProRule" id="PRU00042"/>
    </source>
</evidence>
<dbReference type="GO" id="GO:0000978">
    <property type="term" value="F:RNA polymerase II cis-regulatory region sequence-specific DNA binding"/>
    <property type="evidence" value="ECO:0007669"/>
    <property type="project" value="TreeGrafter"/>
</dbReference>
<proteinExistence type="predicted"/>
<feature type="domain" description="C2H2-type" evidence="10">
    <location>
        <begin position="70"/>
        <end position="94"/>
    </location>
</feature>
<dbReference type="GO" id="GO:0000785">
    <property type="term" value="C:chromatin"/>
    <property type="evidence" value="ECO:0007669"/>
    <property type="project" value="TreeGrafter"/>
</dbReference>
<keyword evidence="3 8" id="KW-0863">Zinc-finger</keyword>
<feature type="compositionally biased region" description="Low complexity" evidence="9">
    <location>
        <begin position="296"/>
        <end position="307"/>
    </location>
</feature>
<dbReference type="PROSITE" id="PS51186">
    <property type="entry name" value="GNAT"/>
    <property type="match status" value="1"/>
</dbReference>
<dbReference type="PROSITE" id="PS00028">
    <property type="entry name" value="ZINC_FINGER_C2H2_1"/>
    <property type="match status" value="5"/>
</dbReference>
<evidence type="ECO:0000256" key="6">
    <source>
        <dbReference type="ARBA" id="ARBA00023163"/>
    </source>
</evidence>
<sequence length="877" mass="98542">MASARKFWSYQCEWDGCSKSFKSISTFEAHYRRHTDQRPYACDYGSCGEAFHDRGALNQHHLTHANERPFACKYDSCGEAFQDREKLTEHHRAHKQRPLACEHGSCSRTFARRESLEAHMQMHTRERPFACTHEGCNKSFCDRGGLIHHENSHMSRILQPCGYESRHQTFSKPLQLPRHCREGHEETVTPVEEVRPIRLRLSQPKRQNPESLEDSPRKGLLIRLPTKQTLSGTSTSDPTEAHEHCSESKSFAKRPTIRIKGGNGHDNACPSNSSFSTRSTSDASGKCQVSSHGSKITPTAAPRIPTPNVRPLAPISQLTVSLRSAEHKDYRYCTDGQSSRTDTTVYTKACGVYSKEKASPKKVRTNGGRHHCPRCDTQFTRARGVKGHFVGCITKYGNPDRLKWTDHPSLEGTVKFYARSGHQRQENVFVPQAADLHRNEKKSSSLVLKPLSTIVEENSGSVEPVYTPPRQDVLQQKDIVQPIHKRRDALRRSKYNAETIARDVLLAMGSHPVMDPLNAHLDILRKRSRVVNLESNMSTFRWDLVDPEQEAQQEPERQAEEEEEEEEEAEPEQSAPKASEAEGDTEESEFNKAQWYYDASSPLSSQSSTETGVFHHEVPFRVVLPEKTHFGPMSTIFASVFDRDPSARLMSSNGDLWAAIFTMLERGYHERDFVLHAAVRESTGEVVGWVACQEVDAHQARPVDPSAYLDWTTAAHVLPSQISRFTTTKESAKEKAEHSKQRKVGQGLASTIQARATEAQMYLVPIGRLVINALVVHPLHQGRGVASALLNSITEIADMRKRPIWVQAPEDPAVAQGALKEGLFRRAGFTCAGELNLDLDSYASGSRQCDKGKGVSLGTYKWNYMLRLPQPVKVKSA</sequence>
<feature type="compositionally biased region" description="Basic and acidic residues" evidence="9">
    <location>
        <begin position="730"/>
        <end position="739"/>
    </location>
</feature>
<keyword evidence="5" id="KW-0805">Transcription regulation</keyword>
<evidence type="ECO:0000256" key="9">
    <source>
        <dbReference type="SAM" id="MobiDB-lite"/>
    </source>
</evidence>
<evidence type="ECO:0000259" key="11">
    <source>
        <dbReference type="PROSITE" id="PS51186"/>
    </source>
</evidence>
<keyword evidence="2" id="KW-0677">Repeat</keyword>
<evidence type="ECO:0000256" key="3">
    <source>
        <dbReference type="ARBA" id="ARBA00022771"/>
    </source>
</evidence>
<dbReference type="InterPro" id="IPR016181">
    <property type="entry name" value="Acyl_CoA_acyltransferase"/>
</dbReference>
<feature type="compositionally biased region" description="Basic and acidic residues" evidence="9">
    <location>
        <begin position="183"/>
        <end position="196"/>
    </location>
</feature>
<feature type="domain" description="C2H2-type" evidence="10">
    <location>
        <begin position="10"/>
        <end position="39"/>
    </location>
</feature>
<evidence type="ECO:0000256" key="5">
    <source>
        <dbReference type="ARBA" id="ARBA00023015"/>
    </source>
</evidence>
<comment type="caution">
    <text evidence="12">The sequence shown here is derived from an EMBL/GenBank/DDBJ whole genome shotgun (WGS) entry which is preliminary data.</text>
</comment>
<dbReference type="AlphaFoldDB" id="A0A8H6L985"/>
<dbReference type="Gene3D" id="3.30.160.60">
    <property type="entry name" value="Classic Zinc Finger"/>
    <property type="match status" value="5"/>
</dbReference>
<dbReference type="GO" id="GO:0008270">
    <property type="term" value="F:zinc ion binding"/>
    <property type="evidence" value="ECO:0007669"/>
    <property type="project" value="UniProtKB-KW"/>
</dbReference>
<dbReference type="SMART" id="SM00355">
    <property type="entry name" value="ZnF_C2H2"/>
    <property type="match status" value="6"/>
</dbReference>
<accession>A0A8H6L985</accession>
<dbReference type="Pfam" id="PF00096">
    <property type="entry name" value="zf-C2H2"/>
    <property type="match status" value="2"/>
</dbReference>
<dbReference type="EMBL" id="JACCJC010000004">
    <property type="protein sequence ID" value="KAF6240238.1"/>
    <property type="molecule type" value="Genomic_DNA"/>
</dbReference>
<feature type="compositionally biased region" description="Polar residues" evidence="9">
    <location>
        <begin position="226"/>
        <end position="238"/>
    </location>
</feature>
<reference evidence="12 13" key="1">
    <citation type="journal article" date="2020" name="Genomics">
        <title>Complete, high-quality genomes from long-read metagenomic sequencing of two wolf lichen thalli reveals enigmatic genome architecture.</title>
        <authorList>
            <person name="McKenzie S.K."/>
            <person name="Walston R.F."/>
            <person name="Allen J.L."/>
        </authorList>
    </citation>
    <scope>NUCLEOTIDE SEQUENCE [LARGE SCALE GENOMIC DNA]</scope>
    <source>
        <strain evidence="12">WasteWater2</strain>
    </source>
</reference>
<dbReference type="GO" id="GO:0005667">
    <property type="term" value="C:transcription regulator complex"/>
    <property type="evidence" value="ECO:0007669"/>
    <property type="project" value="TreeGrafter"/>
</dbReference>
<feature type="compositionally biased region" description="Low complexity" evidence="9">
    <location>
        <begin position="271"/>
        <end position="284"/>
    </location>
</feature>
<dbReference type="GO" id="GO:0000981">
    <property type="term" value="F:DNA-binding transcription factor activity, RNA polymerase II-specific"/>
    <property type="evidence" value="ECO:0007669"/>
    <property type="project" value="TreeGrafter"/>
</dbReference>
<dbReference type="RefSeq" id="XP_037169507.1">
    <property type="nucleotide sequence ID" value="XM_037303785.1"/>
</dbReference>
<dbReference type="Proteomes" id="UP000578531">
    <property type="component" value="Unassembled WGS sequence"/>
</dbReference>
<dbReference type="SUPFAM" id="SSF57667">
    <property type="entry name" value="beta-beta-alpha zinc fingers"/>
    <property type="match status" value="3"/>
</dbReference>
<keyword evidence="13" id="KW-1185">Reference proteome</keyword>
<evidence type="ECO:0000256" key="4">
    <source>
        <dbReference type="ARBA" id="ARBA00022833"/>
    </source>
</evidence>
<dbReference type="GeneID" id="59283523"/>
<evidence type="ECO:0000256" key="2">
    <source>
        <dbReference type="ARBA" id="ARBA00022737"/>
    </source>
</evidence>
<dbReference type="InterPro" id="IPR036236">
    <property type="entry name" value="Znf_C2H2_sf"/>
</dbReference>
<dbReference type="PROSITE" id="PS50157">
    <property type="entry name" value="ZINC_FINGER_C2H2_2"/>
    <property type="match status" value="5"/>
</dbReference>
<dbReference type="OrthoDB" id="5424797at2759"/>
<evidence type="ECO:0000259" key="10">
    <source>
        <dbReference type="PROSITE" id="PS50157"/>
    </source>
</evidence>
<gene>
    <name evidence="12" type="ORF">HO173_001849</name>
</gene>
<dbReference type="PANTHER" id="PTHR14003:SF19">
    <property type="entry name" value="YY2 TRANSCRIPTION FACTOR"/>
    <property type="match status" value="1"/>
</dbReference>
<keyword evidence="4" id="KW-0862">Zinc</keyword>
<feature type="region of interest" description="Disordered" evidence="9">
    <location>
        <begin position="183"/>
        <end position="311"/>
    </location>
</feature>
<feature type="domain" description="C2H2-type" evidence="10">
    <location>
        <begin position="99"/>
        <end position="128"/>
    </location>
</feature>
<dbReference type="InterPro" id="IPR000182">
    <property type="entry name" value="GNAT_dom"/>
</dbReference>
<dbReference type="Gene3D" id="3.40.630.30">
    <property type="match status" value="1"/>
</dbReference>
<keyword evidence="1" id="KW-0479">Metal-binding</keyword>
<feature type="compositionally biased region" description="Acidic residues" evidence="9">
    <location>
        <begin position="545"/>
        <end position="571"/>
    </location>
</feature>
<evidence type="ECO:0000313" key="13">
    <source>
        <dbReference type="Proteomes" id="UP000578531"/>
    </source>
</evidence>